<comment type="caution">
    <text evidence="3">The sequence shown here is derived from an EMBL/GenBank/DDBJ whole genome shotgun (WGS) entry which is preliminary data.</text>
</comment>
<evidence type="ECO:0000256" key="2">
    <source>
        <dbReference type="SAM" id="Phobius"/>
    </source>
</evidence>
<organism evidence="3 4">
    <name type="scientific">Bacillus aerolatus</name>
    <dbReference type="NCBI Taxonomy" id="2653354"/>
    <lineage>
        <taxon>Bacteria</taxon>
        <taxon>Bacillati</taxon>
        <taxon>Bacillota</taxon>
        <taxon>Bacilli</taxon>
        <taxon>Bacillales</taxon>
        <taxon>Bacillaceae</taxon>
        <taxon>Bacillus</taxon>
    </lineage>
</organism>
<name>A0A6I1FG60_9BACI</name>
<evidence type="ECO:0000313" key="3">
    <source>
        <dbReference type="EMBL" id="KAB7707143.1"/>
    </source>
</evidence>
<reference evidence="3 4" key="1">
    <citation type="submission" date="2019-10" db="EMBL/GenBank/DDBJ databases">
        <title>Bacillus aerolatum sp. nov., isolated from bioaerosol of sport playgrounds.</title>
        <authorList>
            <person name="Chen P."/>
            <person name="Zhang G."/>
        </authorList>
    </citation>
    <scope>NUCLEOTIDE SEQUENCE [LARGE SCALE GENOMIC DNA]</scope>
    <source>
        <strain evidence="3 4">CX253</strain>
    </source>
</reference>
<dbReference type="Proteomes" id="UP000429595">
    <property type="component" value="Unassembled WGS sequence"/>
</dbReference>
<evidence type="ECO:0000256" key="1">
    <source>
        <dbReference type="SAM" id="Coils"/>
    </source>
</evidence>
<keyword evidence="2" id="KW-1133">Transmembrane helix</keyword>
<gene>
    <name evidence="3" type="ORF">F9802_09040</name>
</gene>
<keyword evidence="2" id="KW-0472">Membrane</keyword>
<protein>
    <submittedName>
        <fullName evidence="3">Uncharacterized protein</fullName>
    </submittedName>
</protein>
<dbReference type="EMBL" id="WEIO01000004">
    <property type="protein sequence ID" value="KAB7707143.1"/>
    <property type="molecule type" value="Genomic_DNA"/>
</dbReference>
<evidence type="ECO:0000313" key="4">
    <source>
        <dbReference type="Proteomes" id="UP000429595"/>
    </source>
</evidence>
<accession>A0A6I1FG60</accession>
<feature type="coiled-coil region" evidence="1">
    <location>
        <begin position="3"/>
        <end position="30"/>
    </location>
</feature>
<sequence length="60" mass="7076">MMEEEKNLERLELERKLDEVIKRLDHIERQNHDGNGLLGRNIWVLVPVTAIIMWGLQGIL</sequence>
<keyword evidence="4" id="KW-1185">Reference proteome</keyword>
<feature type="transmembrane region" description="Helical" evidence="2">
    <location>
        <begin position="37"/>
        <end position="56"/>
    </location>
</feature>
<dbReference type="AlphaFoldDB" id="A0A6I1FG60"/>
<keyword evidence="1" id="KW-0175">Coiled coil</keyword>
<proteinExistence type="predicted"/>
<keyword evidence="2" id="KW-0812">Transmembrane</keyword>
<dbReference type="RefSeq" id="WP_152151109.1">
    <property type="nucleotide sequence ID" value="NZ_WEIO01000004.1"/>
</dbReference>